<comment type="caution">
    <text evidence="3">The sequence shown here is derived from an EMBL/GenBank/DDBJ whole genome shotgun (WGS) entry which is preliminary data.</text>
</comment>
<feature type="compositionally biased region" description="Basic and acidic residues" evidence="1">
    <location>
        <begin position="588"/>
        <end position="602"/>
    </location>
</feature>
<name>A0A135UZ00_9PEZI</name>
<dbReference type="STRING" id="1209931.A0A135UZ00"/>
<organism evidence="3 4">
    <name type="scientific">Colletotrichum salicis</name>
    <dbReference type="NCBI Taxonomy" id="1209931"/>
    <lineage>
        <taxon>Eukaryota</taxon>
        <taxon>Fungi</taxon>
        <taxon>Dikarya</taxon>
        <taxon>Ascomycota</taxon>
        <taxon>Pezizomycotina</taxon>
        <taxon>Sordariomycetes</taxon>
        <taxon>Hypocreomycetidae</taxon>
        <taxon>Glomerellales</taxon>
        <taxon>Glomerellaceae</taxon>
        <taxon>Colletotrichum</taxon>
        <taxon>Colletotrichum acutatum species complex</taxon>
    </lineage>
</organism>
<feature type="region of interest" description="Disordered" evidence="1">
    <location>
        <begin position="1"/>
        <end position="47"/>
    </location>
</feature>
<dbReference type="EMBL" id="JFFI01000852">
    <property type="protein sequence ID" value="KXH65629.1"/>
    <property type="molecule type" value="Genomic_DNA"/>
</dbReference>
<dbReference type="InterPro" id="IPR030125">
    <property type="entry name" value="SPIN90/Ldb17"/>
</dbReference>
<dbReference type="GO" id="GO:0071933">
    <property type="term" value="F:Arp2/3 complex binding"/>
    <property type="evidence" value="ECO:0007669"/>
    <property type="project" value="TreeGrafter"/>
</dbReference>
<dbReference type="GO" id="GO:0006897">
    <property type="term" value="P:endocytosis"/>
    <property type="evidence" value="ECO:0007669"/>
    <property type="project" value="TreeGrafter"/>
</dbReference>
<dbReference type="Pfam" id="PF09431">
    <property type="entry name" value="SPIN90_LRD"/>
    <property type="match status" value="1"/>
</dbReference>
<feature type="region of interest" description="Disordered" evidence="1">
    <location>
        <begin position="586"/>
        <end position="668"/>
    </location>
</feature>
<sequence length="668" mass="74563">MRHGWACKNFEARQRGGRSVSPTPPLPSSSQFPHQKKTPLPSLKGSHHPTPVGISVAAAAAAQWAQWAQWACTAAKVLQGWNVLTSSSSGLDPVTPVQAALARLDHSTHVSAVVLASWPTLIFTSLSRPSTNFGKVSRVRPQSQPLLALLLSPRIAVVHDAVNFVLSQTSHSRIAHCAHRGISSLTGVSSSTTELDDVVTTQYQSHDLIDETLRSWLYLTSRFRDKFPENEDDVAACCEKLLQCKLFQDNKDYIRNQIVYSLLQEDEPPSLHAIVLFLLLDGHVDEALYSRMIEEACFPRLLELINGRKEQDLRLHRLLLELMYEMSRVERLRTADLLQVDDGFVAYLFQIIEELSNDVHDPYHYPIIRVLLVLNEQYMLASTDIASDPNSPNAPLTNRVIKCLSLHGDSFRTFGENIILLLNRETETSLQLLILKLLYLLFTTKATYEYFYTNDLKVLLDVIIRNLMDLPDEKISLRHTYLRVLYPLLAHTQLSHPPHYKRDEVLKVLRILGGYGNSHFAPADETTVRLVDRVSKVKWLVDQEASGEAEVARKFLGISLTRSDTASSVSVVDVAAVMEKPGVITPSRKAEADAEAKQEEAKAGAGGVRPKKPLPEVPKHRHGVPVGPTTTLHLNGHKKIPPKAPPPRRKTKLQPMEPVADSAPMPEA</sequence>
<dbReference type="Proteomes" id="UP000070121">
    <property type="component" value="Unassembled WGS sequence"/>
</dbReference>
<evidence type="ECO:0000256" key="1">
    <source>
        <dbReference type="SAM" id="MobiDB-lite"/>
    </source>
</evidence>
<evidence type="ECO:0000313" key="3">
    <source>
        <dbReference type="EMBL" id="KXH65629.1"/>
    </source>
</evidence>
<reference evidence="3 4" key="1">
    <citation type="submission" date="2014-02" db="EMBL/GenBank/DDBJ databases">
        <title>The genome sequence of Colletotrichum salicis CBS 607.94.</title>
        <authorList>
            <person name="Baroncelli R."/>
            <person name="Thon M.R."/>
        </authorList>
    </citation>
    <scope>NUCLEOTIDE SEQUENCE [LARGE SCALE GENOMIC DNA]</scope>
    <source>
        <strain evidence="3 4">CBS 607.94</strain>
    </source>
</reference>
<accession>A0A135UZ00</accession>
<evidence type="ECO:0000313" key="4">
    <source>
        <dbReference type="Proteomes" id="UP000070121"/>
    </source>
</evidence>
<dbReference type="GO" id="GO:0000147">
    <property type="term" value="P:actin cortical patch assembly"/>
    <property type="evidence" value="ECO:0007669"/>
    <property type="project" value="TreeGrafter"/>
</dbReference>
<dbReference type="GO" id="GO:0030479">
    <property type="term" value="C:actin cortical patch"/>
    <property type="evidence" value="ECO:0007669"/>
    <property type="project" value="TreeGrafter"/>
</dbReference>
<dbReference type="InterPro" id="IPR018556">
    <property type="entry name" value="SPIN90/Ldb17_LRD"/>
</dbReference>
<dbReference type="PANTHER" id="PTHR13357:SF1">
    <property type="entry name" value="NCK-INTERACTING PROTEIN WITH SH3 DOMAIN"/>
    <property type="match status" value="1"/>
</dbReference>
<proteinExistence type="predicted"/>
<gene>
    <name evidence="3" type="ORF">CSAL01_11126</name>
</gene>
<feature type="domain" description="SPIN90/Ldb17 leucine-rich" evidence="2">
    <location>
        <begin position="361"/>
        <end position="504"/>
    </location>
</feature>
<evidence type="ECO:0000259" key="2">
    <source>
        <dbReference type="Pfam" id="PF09431"/>
    </source>
</evidence>
<dbReference type="AlphaFoldDB" id="A0A135UZ00"/>
<protein>
    <recommendedName>
        <fullName evidence="2">SPIN90/Ldb17 leucine-rich domain-containing protein</fullName>
    </recommendedName>
</protein>
<feature type="compositionally biased region" description="Basic residues" evidence="1">
    <location>
        <begin position="635"/>
        <end position="652"/>
    </location>
</feature>
<dbReference type="PANTHER" id="PTHR13357">
    <property type="entry name" value="SH3 ADAPTER PROTEIN SPIN90 NCK INTERACTING PROTEIN WITH SH3 DOMAIN"/>
    <property type="match status" value="1"/>
</dbReference>
<dbReference type="GO" id="GO:0051666">
    <property type="term" value="P:actin cortical patch localization"/>
    <property type="evidence" value="ECO:0007669"/>
    <property type="project" value="TreeGrafter"/>
</dbReference>
<dbReference type="OrthoDB" id="445362at2759"/>
<keyword evidence="4" id="KW-1185">Reference proteome</keyword>